<accession>A0ABY7TF19</accession>
<proteinExistence type="predicted"/>
<keyword evidence="3" id="KW-1185">Reference proteome</keyword>
<dbReference type="InterPro" id="IPR032466">
    <property type="entry name" value="Metal_Hydrolase"/>
</dbReference>
<feature type="domain" description="Amidohydrolase-related" evidence="1">
    <location>
        <begin position="211"/>
        <end position="387"/>
    </location>
</feature>
<evidence type="ECO:0000313" key="3">
    <source>
        <dbReference type="Proteomes" id="UP001216139"/>
    </source>
</evidence>
<dbReference type="InterPro" id="IPR006680">
    <property type="entry name" value="Amidohydro-rel"/>
</dbReference>
<name>A0ABY7TF19_9SPHI</name>
<reference evidence="2 3" key="1">
    <citation type="submission" date="2023-02" db="EMBL/GenBank/DDBJ databases">
        <title>Genome sequence of Mucilaginibacter jinjuensis strain KACC 16571.</title>
        <authorList>
            <person name="Kim S."/>
            <person name="Heo J."/>
            <person name="Kwon S.-W."/>
        </authorList>
    </citation>
    <scope>NUCLEOTIDE SEQUENCE [LARGE SCALE GENOMIC DNA]</scope>
    <source>
        <strain evidence="2 3">KACC 16571</strain>
    </source>
</reference>
<protein>
    <submittedName>
        <fullName evidence="2">Amidohydrolase family protein</fullName>
    </submittedName>
</protein>
<dbReference type="Gene3D" id="3.20.20.140">
    <property type="entry name" value="Metal-dependent hydrolases"/>
    <property type="match status" value="1"/>
</dbReference>
<dbReference type="EMBL" id="CP117167">
    <property type="protein sequence ID" value="WCT14333.1"/>
    <property type="molecule type" value="Genomic_DNA"/>
</dbReference>
<organism evidence="2 3">
    <name type="scientific">Mucilaginibacter jinjuensis</name>
    <dbReference type="NCBI Taxonomy" id="1176721"/>
    <lineage>
        <taxon>Bacteria</taxon>
        <taxon>Pseudomonadati</taxon>
        <taxon>Bacteroidota</taxon>
        <taxon>Sphingobacteriia</taxon>
        <taxon>Sphingobacteriales</taxon>
        <taxon>Sphingobacteriaceae</taxon>
        <taxon>Mucilaginibacter</taxon>
    </lineage>
</organism>
<evidence type="ECO:0000259" key="1">
    <source>
        <dbReference type="Pfam" id="PF01979"/>
    </source>
</evidence>
<dbReference type="SUPFAM" id="SSF51556">
    <property type="entry name" value="Metallo-dependent hydrolases"/>
    <property type="match status" value="1"/>
</dbReference>
<gene>
    <name evidence="2" type="ORF">PQO05_10355</name>
</gene>
<dbReference type="InterPro" id="IPR011059">
    <property type="entry name" value="Metal-dep_hydrolase_composite"/>
</dbReference>
<dbReference type="InterPro" id="IPR050287">
    <property type="entry name" value="MTA/SAH_deaminase"/>
</dbReference>
<sequence>MDKNIGNLPSGDVLIEGTKIKAVETEINIENAQVIQAEGMILSPGFTDAHRHAWQGSLRRLMPDVSDLMSYVEEIHFGLALHYRPEDILIGNLLTAWSAIDHGITGMIDASHNTRSYEHAEAALDALEATGIRALYAPAFPLGGEWEQSFWPAGLERLYKKRFSSEGLIKMGVFTHISTNGWDVARHLGVPMITEFLGKELSASLKGLQAEGKLGPDNIFNHCTGLTPEAWKIMADCGVKVTVDPRSDAQYGLEEGVFAYQHAIDHGMRPGIGTDLETAYGGDMFTEMRVAFALQRAFAQNRKYNGDAKAPAPVTSKALLEAATLHGAEIAGFGQVAGSITPGKAADLILIDTNAINLFPSNDAIGTVVHAADRSNVDTVMVNGKILKSDGKLIGADLDYLKERAQSSVQYLLEKQNDFNRMK</sequence>
<dbReference type="RefSeq" id="WP_273632775.1">
    <property type="nucleotide sequence ID" value="NZ_CP117167.1"/>
</dbReference>
<dbReference type="Gene3D" id="2.30.40.10">
    <property type="entry name" value="Urease, subunit C, domain 1"/>
    <property type="match status" value="1"/>
</dbReference>
<dbReference type="Proteomes" id="UP001216139">
    <property type="component" value="Chromosome"/>
</dbReference>
<dbReference type="PANTHER" id="PTHR43794:SF5">
    <property type="entry name" value="CHLOROHYDROLASE FAMILY PROTEIN"/>
    <property type="match status" value="1"/>
</dbReference>
<dbReference type="PANTHER" id="PTHR43794">
    <property type="entry name" value="AMINOHYDROLASE SSNA-RELATED"/>
    <property type="match status" value="1"/>
</dbReference>
<dbReference type="SUPFAM" id="SSF51338">
    <property type="entry name" value="Composite domain of metallo-dependent hydrolases"/>
    <property type="match status" value="1"/>
</dbReference>
<evidence type="ECO:0000313" key="2">
    <source>
        <dbReference type="EMBL" id="WCT14333.1"/>
    </source>
</evidence>
<dbReference type="Pfam" id="PF01979">
    <property type="entry name" value="Amidohydro_1"/>
    <property type="match status" value="1"/>
</dbReference>